<keyword evidence="3 5" id="KW-0809">Transit peptide</keyword>
<dbReference type="OrthoDB" id="10264154at2759"/>
<gene>
    <name evidence="7" type="ORF">FA09DRAFT_335982</name>
</gene>
<dbReference type="PANTHER" id="PTHR11715">
    <property type="entry name" value="GLYCINE CLEAVAGE SYSTEM H PROTEIN"/>
    <property type="match status" value="1"/>
</dbReference>
<dbReference type="RefSeq" id="XP_025601648.1">
    <property type="nucleotide sequence ID" value="XM_025743820.1"/>
</dbReference>
<dbReference type="InterPro" id="IPR017453">
    <property type="entry name" value="GCV_H_sub"/>
</dbReference>
<dbReference type="AlphaFoldDB" id="A0A316ZIK7"/>
<evidence type="ECO:0000256" key="5">
    <source>
        <dbReference type="RuleBase" id="RU364055"/>
    </source>
</evidence>
<feature type="domain" description="Lipoyl-binding" evidence="6">
    <location>
        <begin position="58"/>
        <end position="140"/>
    </location>
</feature>
<dbReference type="Proteomes" id="UP000245946">
    <property type="component" value="Unassembled WGS sequence"/>
</dbReference>
<dbReference type="GeneID" id="37271364"/>
<dbReference type="NCBIfam" id="NF002270">
    <property type="entry name" value="PRK01202.1"/>
    <property type="match status" value="1"/>
</dbReference>
<comment type="subcellular location">
    <subcellularLocation>
        <location evidence="5">Mitochondrion</location>
    </subcellularLocation>
</comment>
<evidence type="ECO:0000259" key="6">
    <source>
        <dbReference type="PROSITE" id="PS50968"/>
    </source>
</evidence>
<evidence type="ECO:0000256" key="4">
    <source>
        <dbReference type="PIRSR" id="PIRSR617453-50"/>
    </source>
</evidence>
<keyword evidence="2 4" id="KW-0450">Lipoyl</keyword>
<dbReference type="InterPro" id="IPR011053">
    <property type="entry name" value="Single_hybrid_motif"/>
</dbReference>
<dbReference type="GO" id="GO:0005960">
    <property type="term" value="C:glycine cleavage complex"/>
    <property type="evidence" value="ECO:0007669"/>
    <property type="project" value="UniProtKB-UniRule"/>
</dbReference>
<dbReference type="InterPro" id="IPR003016">
    <property type="entry name" value="2-oxoA_DH_lipoyl-BS"/>
</dbReference>
<dbReference type="GO" id="GO:0005739">
    <property type="term" value="C:mitochondrion"/>
    <property type="evidence" value="ECO:0007669"/>
    <property type="project" value="UniProtKB-SubCell"/>
</dbReference>
<dbReference type="InterPro" id="IPR000089">
    <property type="entry name" value="Biotin_lipoyl"/>
</dbReference>
<dbReference type="Gene3D" id="2.40.50.100">
    <property type="match status" value="1"/>
</dbReference>
<comment type="cofactor">
    <cofactor evidence="5">
        <name>(R)-lipoate</name>
        <dbReference type="ChEBI" id="CHEBI:83088"/>
    </cofactor>
    <text evidence="5">Binds 1 lipoyl cofactor covalently.</text>
</comment>
<evidence type="ECO:0000256" key="1">
    <source>
        <dbReference type="ARBA" id="ARBA00009249"/>
    </source>
</evidence>
<dbReference type="HAMAP" id="MF_00272">
    <property type="entry name" value="GcvH"/>
    <property type="match status" value="1"/>
</dbReference>
<dbReference type="GO" id="GO:0009249">
    <property type="term" value="P:protein lipoylation"/>
    <property type="evidence" value="ECO:0007669"/>
    <property type="project" value="TreeGrafter"/>
</dbReference>
<sequence>MLAFAPRLAVRSLPRAVPALRVAPAARRTLLTSAVRRGVSTRYTAEHEWVRFDDASNVGTIGITDYAQNSLGDVVFVELPAEGSQVKMGEQIGSVESVKAASDIYSPVSGVVESVNTELGDQPGLLNKSPLENGWLCQIKLANPSEFTTLLDEAAYKALCEDA</sequence>
<keyword evidence="8" id="KW-1185">Reference proteome</keyword>
<dbReference type="Pfam" id="PF01597">
    <property type="entry name" value="GCV_H"/>
    <property type="match status" value="1"/>
</dbReference>
<dbReference type="PROSITE" id="PS00189">
    <property type="entry name" value="LIPOYL"/>
    <property type="match status" value="1"/>
</dbReference>
<accession>A0A316ZIK7</accession>
<evidence type="ECO:0000256" key="3">
    <source>
        <dbReference type="ARBA" id="ARBA00022946"/>
    </source>
</evidence>
<dbReference type="NCBIfam" id="TIGR00527">
    <property type="entry name" value="gcvH"/>
    <property type="match status" value="1"/>
</dbReference>
<name>A0A316ZIK7_9BASI</name>
<keyword evidence="5" id="KW-0496">Mitochondrion</keyword>
<proteinExistence type="inferred from homology"/>
<comment type="function">
    <text evidence="5">The H protein shuttles the methylamine group of glycine from the P protein to the T protein.</text>
</comment>
<dbReference type="STRING" id="58919.A0A316ZIK7"/>
<dbReference type="PANTHER" id="PTHR11715:SF3">
    <property type="entry name" value="GLYCINE CLEAVAGE SYSTEM H PROTEIN-RELATED"/>
    <property type="match status" value="1"/>
</dbReference>
<comment type="similarity">
    <text evidence="1 5">Belongs to the GcvH family.</text>
</comment>
<dbReference type="InterPro" id="IPR002930">
    <property type="entry name" value="GCV_H"/>
</dbReference>
<feature type="modified residue" description="N6-lipoyllysine" evidence="4">
    <location>
        <position position="99"/>
    </location>
</feature>
<evidence type="ECO:0000313" key="7">
    <source>
        <dbReference type="EMBL" id="PWO01370.1"/>
    </source>
</evidence>
<protein>
    <recommendedName>
        <fullName evidence="5">Glycine cleavage system H protein</fullName>
    </recommendedName>
</protein>
<comment type="subunit">
    <text evidence="5">The glycine cleavage system is composed of four proteins: P, T, L and H.</text>
</comment>
<dbReference type="GO" id="GO:0019464">
    <property type="term" value="P:glycine decarboxylation via glycine cleavage system"/>
    <property type="evidence" value="ECO:0007669"/>
    <property type="project" value="UniProtKB-UniRule"/>
</dbReference>
<organism evidence="7 8">
    <name type="scientific">Tilletiopsis washingtonensis</name>
    <dbReference type="NCBI Taxonomy" id="58919"/>
    <lineage>
        <taxon>Eukaryota</taxon>
        <taxon>Fungi</taxon>
        <taxon>Dikarya</taxon>
        <taxon>Basidiomycota</taxon>
        <taxon>Ustilaginomycotina</taxon>
        <taxon>Exobasidiomycetes</taxon>
        <taxon>Entylomatales</taxon>
        <taxon>Entylomatales incertae sedis</taxon>
        <taxon>Tilletiopsis</taxon>
    </lineage>
</organism>
<dbReference type="PROSITE" id="PS50968">
    <property type="entry name" value="BIOTINYL_LIPOYL"/>
    <property type="match status" value="1"/>
</dbReference>
<dbReference type="SUPFAM" id="SSF51230">
    <property type="entry name" value="Single hybrid motif"/>
    <property type="match status" value="1"/>
</dbReference>
<evidence type="ECO:0000256" key="2">
    <source>
        <dbReference type="ARBA" id="ARBA00022823"/>
    </source>
</evidence>
<dbReference type="CDD" id="cd06848">
    <property type="entry name" value="GCS_H"/>
    <property type="match status" value="1"/>
</dbReference>
<dbReference type="InterPro" id="IPR033753">
    <property type="entry name" value="GCV_H/Fam206"/>
</dbReference>
<reference evidence="7 8" key="1">
    <citation type="journal article" date="2018" name="Mol. Biol. Evol.">
        <title>Broad Genomic Sampling Reveals a Smut Pathogenic Ancestry of the Fungal Clade Ustilaginomycotina.</title>
        <authorList>
            <person name="Kijpornyongpan T."/>
            <person name="Mondo S.J."/>
            <person name="Barry K."/>
            <person name="Sandor L."/>
            <person name="Lee J."/>
            <person name="Lipzen A."/>
            <person name="Pangilinan J."/>
            <person name="LaButti K."/>
            <person name="Hainaut M."/>
            <person name="Henrissat B."/>
            <person name="Grigoriev I.V."/>
            <person name="Spatafora J.W."/>
            <person name="Aime M.C."/>
        </authorList>
    </citation>
    <scope>NUCLEOTIDE SEQUENCE [LARGE SCALE GENOMIC DNA]</scope>
    <source>
        <strain evidence="7 8">MCA 4186</strain>
    </source>
</reference>
<evidence type="ECO:0000313" key="8">
    <source>
        <dbReference type="Proteomes" id="UP000245946"/>
    </source>
</evidence>
<dbReference type="EMBL" id="KZ819283">
    <property type="protein sequence ID" value="PWO01370.1"/>
    <property type="molecule type" value="Genomic_DNA"/>
</dbReference>